<evidence type="ECO:0000256" key="5">
    <source>
        <dbReference type="ARBA" id="ARBA00023136"/>
    </source>
</evidence>
<accession>A0A2M7UWR4</accession>
<dbReference type="InterPro" id="IPR003838">
    <property type="entry name" value="ABC3_permease_C"/>
</dbReference>
<feature type="domain" description="MacB-like periplasmic core" evidence="9">
    <location>
        <begin position="24"/>
        <end position="241"/>
    </location>
</feature>
<evidence type="ECO:0000256" key="2">
    <source>
        <dbReference type="ARBA" id="ARBA00022475"/>
    </source>
</evidence>
<feature type="transmembrane region" description="Helical" evidence="7">
    <location>
        <begin position="322"/>
        <end position="351"/>
    </location>
</feature>
<dbReference type="GO" id="GO:0022857">
    <property type="term" value="F:transmembrane transporter activity"/>
    <property type="evidence" value="ECO:0007669"/>
    <property type="project" value="TreeGrafter"/>
</dbReference>
<feature type="transmembrane region" description="Helical" evidence="7">
    <location>
        <begin position="363"/>
        <end position="392"/>
    </location>
</feature>
<dbReference type="AlphaFoldDB" id="A0A2M7UWR4"/>
<dbReference type="InterPro" id="IPR050250">
    <property type="entry name" value="Macrolide_Exporter_MacB"/>
</dbReference>
<keyword evidence="2" id="KW-1003">Cell membrane</keyword>
<feature type="transmembrane region" description="Helical" evidence="7">
    <location>
        <begin position="25"/>
        <end position="44"/>
    </location>
</feature>
<dbReference type="GO" id="GO:0005886">
    <property type="term" value="C:plasma membrane"/>
    <property type="evidence" value="ECO:0007669"/>
    <property type="project" value="UniProtKB-SubCell"/>
</dbReference>
<evidence type="ECO:0008006" key="12">
    <source>
        <dbReference type="Google" id="ProtNLM"/>
    </source>
</evidence>
<reference evidence="11" key="1">
    <citation type="submission" date="2017-09" db="EMBL/GenBank/DDBJ databases">
        <title>Depth-based differentiation of microbial function through sediment-hosted aquifers and enrichment of novel symbionts in the deep terrestrial subsurface.</title>
        <authorList>
            <person name="Probst A.J."/>
            <person name="Ladd B."/>
            <person name="Jarett J.K."/>
            <person name="Geller-Mcgrath D.E."/>
            <person name="Sieber C.M.K."/>
            <person name="Emerson J.B."/>
            <person name="Anantharaman K."/>
            <person name="Thomas B.C."/>
            <person name="Malmstrom R."/>
            <person name="Stieglmeier M."/>
            <person name="Klingl A."/>
            <person name="Woyke T."/>
            <person name="Ryan C.M."/>
            <person name="Banfield J.F."/>
        </authorList>
    </citation>
    <scope>NUCLEOTIDE SEQUENCE [LARGE SCALE GENOMIC DNA]</scope>
</reference>
<gene>
    <name evidence="10" type="ORF">COX91_00215</name>
</gene>
<evidence type="ECO:0000313" key="11">
    <source>
        <dbReference type="Proteomes" id="UP000230081"/>
    </source>
</evidence>
<evidence type="ECO:0000259" key="9">
    <source>
        <dbReference type="Pfam" id="PF12704"/>
    </source>
</evidence>
<keyword evidence="4 7" id="KW-1133">Transmembrane helix</keyword>
<evidence type="ECO:0000256" key="7">
    <source>
        <dbReference type="SAM" id="Phobius"/>
    </source>
</evidence>
<feature type="transmembrane region" description="Helical" evidence="7">
    <location>
        <begin position="273"/>
        <end position="301"/>
    </location>
</feature>
<evidence type="ECO:0000256" key="6">
    <source>
        <dbReference type="ARBA" id="ARBA00038076"/>
    </source>
</evidence>
<comment type="caution">
    <text evidence="10">The sequence shown here is derived from an EMBL/GenBank/DDBJ whole genome shotgun (WGS) entry which is preliminary data.</text>
</comment>
<dbReference type="PANTHER" id="PTHR30572:SF4">
    <property type="entry name" value="ABC TRANSPORTER PERMEASE YTRF"/>
    <property type="match status" value="1"/>
</dbReference>
<comment type="similarity">
    <text evidence="6">Belongs to the ABC-4 integral membrane protein family.</text>
</comment>
<comment type="subcellular location">
    <subcellularLocation>
        <location evidence="1">Cell membrane</location>
        <topology evidence="1">Multi-pass membrane protein</topology>
    </subcellularLocation>
</comment>
<evidence type="ECO:0000313" key="10">
    <source>
        <dbReference type="EMBL" id="PIZ88412.1"/>
    </source>
</evidence>
<dbReference type="Pfam" id="PF12704">
    <property type="entry name" value="MacB_PCD"/>
    <property type="match status" value="1"/>
</dbReference>
<evidence type="ECO:0000259" key="8">
    <source>
        <dbReference type="Pfam" id="PF02687"/>
    </source>
</evidence>
<evidence type="ECO:0000256" key="1">
    <source>
        <dbReference type="ARBA" id="ARBA00004651"/>
    </source>
</evidence>
<dbReference type="InterPro" id="IPR025857">
    <property type="entry name" value="MacB_PCD"/>
</dbReference>
<dbReference type="PANTHER" id="PTHR30572">
    <property type="entry name" value="MEMBRANE COMPONENT OF TRANSPORTER-RELATED"/>
    <property type="match status" value="1"/>
</dbReference>
<protein>
    <recommendedName>
        <fullName evidence="12">ABC transporter permease</fullName>
    </recommendedName>
</protein>
<dbReference type="Proteomes" id="UP000230081">
    <property type="component" value="Unassembled WGS sequence"/>
</dbReference>
<feature type="domain" description="ABC3 transporter permease C-terminal" evidence="8">
    <location>
        <begin position="283"/>
        <end position="401"/>
    </location>
</feature>
<evidence type="ECO:0000256" key="4">
    <source>
        <dbReference type="ARBA" id="ARBA00022989"/>
    </source>
</evidence>
<evidence type="ECO:0000256" key="3">
    <source>
        <dbReference type="ARBA" id="ARBA00022692"/>
    </source>
</evidence>
<keyword evidence="5 7" id="KW-0472">Membrane</keyword>
<keyword evidence="3 7" id="KW-0812">Transmembrane</keyword>
<organism evidence="10 11">
    <name type="scientific">Candidatus Nealsonbacteria bacterium CG_4_10_14_0_2_um_filter_39_15</name>
    <dbReference type="NCBI Taxonomy" id="1974681"/>
    <lineage>
        <taxon>Bacteria</taxon>
        <taxon>Candidatus Nealsoniibacteriota</taxon>
    </lineage>
</organism>
<dbReference type="EMBL" id="PFPA01000006">
    <property type="protein sequence ID" value="PIZ88412.1"/>
    <property type="molecule type" value="Genomic_DNA"/>
</dbReference>
<dbReference type="Pfam" id="PF02687">
    <property type="entry name" value="FtsX"/>
    <property type="match status" value="1"/>
</dbReference>
<sequence>MNGSSVKEYFHIAVRSIKTRSLRSWLTILGIVIGVFLIISLLSLSEGIKQTINQQLRSLGGEMIFVMPGDISNIMAMFTSGTKLEKEDIEAIERTRGVETVLTMSYQSLVARHGDEGKTVFMSGLSWEKGIEIMEKFQGWSLKEGEWPTPGKRELVIGSQVETEVFEKPVKMGSEIIIKGRRFKVVGILNSLGSKQDDSSFYLDLSLYQDLTGEKRGTAQMAMVKVKDGSDVNKVAEDIKENLLETRKRRVGTDVADFSVITSEKMGDIAGSIMAVIQFAIVAFAGIAIIVGGIGIMNTMFTSVRERTREIGIMKAIGAKNSAVLTIFLIEAGIIGFLGGIGGTFLGTVLAKSIEMYGQVHPLFYFSASITPGLIIFGLVFSFVVGCLAGFFPARQAAKLRPVEALRRYE</sequence>
<name>A0A2M7UWR4_9BACT</name>
<proteinExistence type="inferred from homology"/>